<proteinExistence type="inferred from homology"/>
<dbReference type="PROSITE" id="PS00718">
    <property type="entry name" value="SIGMA54_2"/>
    <property type="match status" value="1"/>
</dbReference>
<evidence type="ECO:0000256" key="3">
    <source>
        <dbReference type="ARBA" id="ARBA00022679"/>
    </source>
</evidence>
<dbReference type="EMBL" id="LNQE01001866">
    <property type="protein sequence ID" value="KUG03842.1"/>
    <property type="molecule type" value="Genomic_DNA"/>
</dbReference>
<evidence type="ECO:0000256" key="2">
    <source>
        <dbReference type="ARBA" id="ARBA00022478"/>
    </source>
</evidence>
<dbReference type="InterPro" id="IPR000394">
    <property type="entry name" value="RNA_pol_sigma_54"/>
</dbReference>
<dbReference type="PROSITE" id="PS50044">
    <property type="entry name" value="SIGMA54_3"/>
    <property type="match status" value="1"/>
</dbReference>
<dbReference type="GO" id="GO:0016779">
    <property type="term" value="F:nucleotidyltransferase activity"/>
    <property type="evidence" value="ECO:0007669"/>
    <property type="project" value="UniProtKB-KW"/>
</dbReference>
<dbReference type="AlphaFoldDB" id="A0A0W8E5G4"/>
<evidence type="ECO:0000259" key="9">
    <source>
        <dbReference type="Pfam" id="PF04552"/>
    </source>
</evidence>
<evidence type="ECO:0000256" key="4">
    <source>
        <dbReference type="ARBA" id="ARBA00022695"/>
    </source>
</evidence>
<dbReference type="Pfam" id="PF04963">
    <property type="entry name" value="Sigma54_CBD"/>
    <property type="match status" value="1"/>
</dbReference>
<dbReference type="GO" id="GO:0016987">
    <property type="term" value="F:sigma factor activity"/>
    <property type="evidence" value="ECO:0007669"/>
    <property type="project" value="UniProtKB-KW"/>
</dbReference>
<reference evidence="11" key="1">
    <citation type="journal article" date="2015" name="Proc. Natl. Acad. Sci. U.S.A.">
        <title>Networks of energetic and metabolic interactions define dynamics in microbial communities.</title>
        <authorList>
            <person name="Embree M."/>
            <person name="Liu J.K."/>
            <person name="Al-Bassam M.M."/>
            <person name="Zengler K."/>
        </authorList>
    </citation>
    <scope>NUCLEOTIDE SEQUENCE</scope>
</reference>
<dbReference type="PRINTS" id="PR00045">
    <property type="entry name" value="SIGMA54FCT"/>
</dbReference>
<keyword evidence="6" id="KW-0731">Sigma factor</keyword>
<evidence type="ECO:0000256" key="1">
    <source>
        <dbReference type="ARBA" id="ARBA00008798"/>
    </source>
</evidence>
<comment type="caution">
    <text evidence="11">The sequence shown here is derived from an EMBL/GenBank/DDBJ whole genome shotgun (WGS) entry which is preliminary data.</text>
</comment>
<dbReference type="PANTHER" id="PTHR32248:SF4">
    <property type="entry name" value="RNA POLYMERASE SIGMA-54 FACTOR"/>
    <property type="match status" value="1"/>
</dbReference>
<evidence type="ECO:0000256" key="5">
    <source>
        <dbReference type="ARBA" id="ARBA00023015"/>
    </source>
</evidence>
<dbReference type="Pfam" id="PF04552">
    <property type="entry name" value="Sigma54_DBD"/>
    <property type="match status" value="1"/>
</dbReference>
<dbReference type="Pfam" id="PF00309">
    <property type="entry name" value="Sigma54_AID"/>
    <property type="match status" value="1"/>
</dbReference>
<protein>
    <submittedName>
        <fullName evidence="11">Rna polymerase sigma-54 factor rpon</fullName>
    </submittedName>
</protein>
<feature type="domain" description="RNA polymerase sigma factor 54 DNA-binding" evidence="9">
    <location>
        <begin position="300"/>
        <end position="458"/>
    </location>
</feature>
<dbReference type="PIRSF" id="PIRSF000774">
    <property type="entry name" value="RpoN"/>
    <property type="match status" value="1"/>
</dbReference>
<dbReference type="PROSITE" id="PS00717">
    <property type="entry name" value="SIGMA54_1"/>
    <property type="match status" value="1"/>
</dbReference>
<dbReference type="InterPro" id="IPR007046">
    <property type="entry name" value="RNA_pol_sigma_54_core-bd"/>
</dbReference>
<organism evidence="11">
    <name type="scientific">hydrocarbon metagenome</name>
    <dbReference type="NCBI Taxonomy" id="938273"/>
    <lineage>
        <taxon>unclassified sequences</taxon>
        <taxon>metagenomes</taxon>
        <taxon>ecological metagenomes</taxon>
    </lineage>
</organism>
<dbReference type="GO" id="GO:0001216">
    <property type="term" value="F:DNA-binding transcription activator activity"/>
    <property type="evidence" value="ECO:0007669"/>
    <property type="project" value="InterPro"/>
</dbReference>
<dbReference type="GO" id="GO:0003677">
    <property type="term" value="F:DNA binding"/>
    <property type="evidence" value="ECO:0007669"/>
    <property type="project" value="UniProtKB-KW"/>
</dbReference>
<comment type="similarity">
    <text evidence="1">Belongs to the sigma-54 factor family.</text>
</comment>
<dbReference type="Gene3D" id="1.10.10.1330">
    <property type="entry name" value="RNA polymerase sigma-54 factor, core-binding domain"/>
    <property type="match status" value="1"/>
</dbReference>
<dbReference type="NCBIfam" id="NF009118">
    <property type="entry name" value="PRK12469.1"/>
    <property type="match status" value="1"/>
</dbReference>
<feature type="domain" description="RNA polymerase sigma factor 54 core-binding" evidence="10">
    <location>
        <begin position="96"/>
        <end position="284"/>
    </location>
</feature>
<dbReference type="InterPro" id="IPR007634">
    <property type="entry name" value="RNA_pol_sigma_54_DNA-bd"/>
</dbReference>
<keyword evidence="8" id="KW-0804">Transcription</keyword>
<dbReference type="GO" id="GO:0000428">
    <property type="term" value="C:DNA-directed RNA polymerase complex"/>
    <property type="evidence" value="ECO:0007669"/>
    <property type="project" value="UniProtKB-KW"/>
</dbReference>
<accession>A0A0W8E5G4</accession>
<dbReference type="GO" id="GO:0006352">
    <property type="term" value="P:DNA-templated transcription initiation"/>
    <property type="evidence" value="ECO:0007669"/>
    <property type="project" value="InterPro"/>
</dbReference>
<keyword evidence="4" id="KW-0548">Nucleotidyltransferase</keyword>
<dbReference type="NCBIfam" id="TIGR02395">
    <property type="entry name" value="rpoN_sigma"/>
    <property type="match status" value="1"/>
</dbReference>
<keyword evidence="5" id="KW-0805">Transcription regulation</keyword>
<keyword evidence="3" id="KW-0808">Transferase</keyword>
<evidence type="ECO:0000256" key="8">
    <source>
        <dbReference type="ARBA" id="ARBA00023163"/>
    </source>
</evidence>
<sequence length="459" mass="53080">MRLTQDVFLEQQQKLMMTPELRQAIAILQMSTIELSEYIEQELQENPFLEVKEPEENNEAEQVSPETDNKIEEMVEYYNDRDIEYTPANREESPSLENFLTKRPSLYEHLEFQLRLSSTEEPDLVIGNYLIGSIDRTGYLCVDLNEVAANLKVPIEKVEEVLTMIQSFHPHGVGARDLSECLLLQLSYYNKEDSIATRIIKHHMEDLAKSKLNKIAQALSISVNEVQDVCDLIRTLDPKPGLQYSGYDEVKYIMPDVFVEKVEGEYVVIVNDLNFPRLIVNNVYKRILHQTDNFSQDAKKYLEDKMGSAIWLIRSIEQRRMTLYKVARSIVDIQTEFLDNGVEYMKPLNLRKVAEAVDVHESTVSRATTNKYIQTPQGLFELKYFFSTGVESYGSSKVSSKSIKHMLEEIISAEDSSKPLSDEAISKLLKQKGIRISRRTVAKYRQEMRIPSTMARKRY</sequence>
<name>A0A0W8E5G4_9ZZZZ</name>
<keyword evidence="2" id="KW-0240">DNA-directed RNA polymerase</keyword>
<dbReference type="Gene3D" id="1.10.10.60">
    <property type="entry name" value="Homeodomain-like"/>
    <property type="match status" value="1"/>
</dbReference>
<evidence type="ECO:0000313" key="11">
    <source>
        <dbReference type="EMBL" id="KUG03842.1"/>
    </source>
</evidence>
<dbReference type="PANTHER" id="PTHR32248">
    <property type="entry name" value="RNA POLYMERASE SIGMA-54 FACTOR"/>
    <property type="match status" value="1"/>
</dbReference>
<dbReference type="InterPro" id="IPR038709">
    <property type="entry name" value="RpoN_core-bd_sf"/>
</dbReference>
<evidence type="ECO:0000259" key="10">
    <source>
        <dbReference type="Pfam" id="PF04963"/>
    </source>
</evidence>
<gene>
    <name evidence="11" type="ORF">ASZ90_018739</name>
</gene>
<keyword evidence="7" id="KW-0238">DNA-binding</keyword>
<evidence type="ECO:0000256" key="7">
    <source>
        <dbReference type="ARBA" id="ARBA00023125"/>
    </source>
</evidence>
<evidence type="ECO:0000256" key="6">
    <source>
        <dbReference type="ARBA" id="ARBA00023082"/>
    </source>
</evidence>